<evidence type="ECO:0000256" key="7">
    <source>
        <dbReference type="ARBA" id="ARBA00022777"/>
    </source>
</evidence>
<keyword evidence="9" id="KW-0902">Two-component regulatory system</keyword>
<keyword evidence="15" id="KW-1185">Reference proteome</keyword>
<comment type="catalytic activity">
    <reaction evidence="1">
        <text>ATP + protein L-histidine = ADP + protein N-phospho-L-histidine.</text>
        <dbReference type="EC" id="2.7.13.3"/>
    </reaction>
</comment>
<dbReference type="Pfam" id="PF02518">
    <property type="entry name" value="HATPase_c"/>
    <property type="match status" value="1"/>
</dbReference>
<dbReference type="EC" id="2.7.13.3" evidence="3"/>
<evidence type="ECO:0000256" key="5">
    <source>
        <dbReference type="ARBA" id="ARBA00022679"/>
    </source>
</evidence>
<dbReference type="SMART" id="SM00304">
    <property type="entry name" value="HAMP"/>
    <property type="match status" value="1"/>
</dbReference>
<dbReference type="SUPFAM" id="SSF47384">
    <property type="entry name" value="Homodimeric domain of signal transducing histidine kinase"/>
    <property type="match status" value="1"/>
</dbReference>
<dbReference type="CDD" id="cd00075">
    <property type="entry name" value="HATPase"/>
    <property type="match status" value="1"/>
</dbReference>
<gene>
    <name evidence="14" type="ORF">ACFSYJ_09555</name>
</gene>
<dbReference type="SMART" id="SM00387">
    <property type="entry name" value="HATPase_c"/>
    <property type="match status" value="1"/>
</dbReference>
<feature type="domain" description="Histidine kinase" evidence="12">
    <location>
        <begin position="253"/>
        <end position="468"/>
    </location>
</feature>
<comment type="subcellular location">
    <subcellularLocation>
        <location evidence="2">Cell membrane</location>
    </subcellularLocation>
</comment>
<dbReference type="Pfam" id="PF00512">
    <property type="entry name" value="HisKA"/>
    <property type="match status" value="1"/>
</dbReference>
<evidence type="ECO:0000313" key="15">
    <source>
        <dbReference type="Proteomes" id="UP001597419"/>
    </source>
</evidence>
<sequence>MNRLSLRTRIVLIMITLLAAGLTASDLVVIVAVRGPLMDRVDSQLRLFSLAMARLPEPLRQPTPQPLTAPGQVLDLIDEFYVGLLDERGTVVRLARPGGPVADGGPELERLDTAAVAARGGRPFDDRSGRWRAVVAPRSPGPGSVVVAATTAVDSTVAGVRRICLFVGIGLLLVLAAAGWLWVRAGLRPLRRIEETAAAIAAGDLTSRVPELGRPNTEVGSLARSLNGMLRQVELAVAARSGSEARMRRFVADASHEMRTPLAGISGYAELHRMGALPDAEAVDTTFAHIERESQRLGHLVEDLLLLAQLDESSRMLRLAPLDLRTLAVDAVHDLRALDPAREVEMLESGVTPVRGDEARLRQVVSNLIGNVVAHTPAGSPVVLFAGAVGDRAVLEIRDRGPGLTPEQAARVFERFYRADASRSRTTGGAGLGLSIASSIVTAHHGVLELDSVPGAGATFRVSLPRSPGDTT</sequence>
<accession>A0ABW5GBG9</accession>
<dbReference type="PROSITE" id="PS50109">
    <property type="entry name" value="HIS_KIN"/>
    <property type="match status" value="1"/>
</dbReference>
<protein>
    <recommendedName>
        <fullName evidence="3">histidine kinase</fullName>
        <ecNumber evidence="3">2.7.13.3</ecNumber>
    </recommendedName>
</protein>
<feature type="transmembrane region" description="Helical" evidence="11">
    <location>
        <begin position="165"/>
        <end position="183"/>
    </location>
</feature>
<evidence type="ECO:0000256" key="1">
    <source>
        <dbReference type="ARBA" id="ARBA00000085"/>
    </source>
</evidence>
<dbReference type="InterPro" id="IPR005467">
    <property type="entry name" value="His_kinase_dom"/>
</dbReference>
<evidence type="ECO:0000256" key="2">
    <source>
        <dbReference type="ARBA" id="ARBA00004236"/>
    </source>
</evidence>
<evidence type="ECO:0000256" key="10">
    <source>
        <dbReference type="ARBA" id="ARBA00023136"/>
    </source>
</evidence>
<evidence type="ECO:0000256" key="4">
    <source>
        <dbReference type="ARBA" id="ARBA00022553"/>
    </source>
</evidence>
<reference evidence="15" key="1">
    <citation type="journal article" date="2019" name="Int. J. Syst. Evol. Microbiol.">
        <title>The Global Catalogue of Microorganisms (GCM) 10K type strain sequencing project: providing services to taxonomists for standard genome sequencing and annotation.</title>
        <authorList>
            <consortium name="The Broad Institute Genomics Platform"/>
            <consortium name="The Broad Institute Genome Sequencing Center for Infectious Disease"/>
            <person name="Wu L."/>
            <person name="Ma J."/>
        </authorList>
    </citation>
    <scope>NUCLEOTIDE SEQUENCE [LARGE SCALE GENOMIC DNA]</scope>
    <source>
        <strain evidence="15">CGMCC 4.7643</strain>
    </source>
</reference>
<evidence type="ECO:0000313" key="14">
    <source>
        <dbReference type="EMBL" id="MFD2458848.1"/>
    </source>
</evidence>
<dbReference type="CDD" id="cd06225">
    <property type="entry name" value="HAMP"/>
    <property type="match status" value="1"/>
</dbReference>
<evidence type="ECO:0000259" key="13">
    <source>
        <dbReference type="PROSITE" id="PS50885"/>
    </source>
</evidence>
<dbReference type="PANTHER" id="PTHR45436">
    <property type="entry name" value="SENSOR HISTIDINE KINASE YKOH"/>
    <property type="match status" value="1"/>
</dbReference>
<keyword evidence="6 11" id="KW-0812">Transmembrane</keyword>
<dbReference type="EMBL" id="JBHUKU010000004">
    <property type="protein sequence ID" value="MFD2458848.1"/>
    <property type="molecule type" value="Genomic_DNA"/>
</dbReference>
<dbReference type="GO" id="GO:0016301">
    <property type="term" value="F:kinase activity"/>
    <property type="evidence" value="ECO:0007669"/>
    <property type="project" value="UniProtKB-KW"/>
</dbReference>
<keyword evidence="10 11" id="KW-0472">Membrane</keyword>
<dbReference type="Gene3D" id="1.10.287.130">
    <property type="match status" value="1"/>
</dbReference>
<evidence type="ECO:0000256" key="8">
    <source>
        <dbReference type="ARBA" id="ARBA00022989"/>
    </source>
</evidence>
<dbReference type="InterPro" id="IPR003660">
    <property type="entry name" value="HAMP_dom"/>
</dbReference>
<dbReference type="InterPro" id="IPR004358">
    <property type="entry name" value="Sig_transdc_His_kin-like_C"/>
</dbReference>
<evidence type="ECO:0000256" key="9">
    <source>
        <dbReference type="ARBA" id="ARBA00023012"/>
    </source>
</evidence>
<dbReference type="InterPro" id="IPR036890">
    <property type="entry name" value="HATPase_C_sf"/>
</dbReference>
<dbReference type="PANTHER" id="PTHR45436:SF5">
    <property type="entry name" value="SENSOR HISTIDINE KINASE TRCS"/>
    <property type="match status" value="1"/>
</dbReference>
<keyword evidence="7 14" id="KW-0418">Kinase</keyword>
<dbReference type="CDD" id="cd00082">
    <property type="entry name" value="HisKA"/>
    <property type="match status" value="1"/>
</dbReference>
<dbReference type="Gene3D" id="3.30.565.10">
    <property type="entry name" value="Histidine kinase-like ATPase, C-terminal domain"/>
    <property type="match status" value="1"/>
</dbReference>
<dbReference type="SUPFAM" id="SSF158472">
    <property type="entry name" value="HAMP domain-like"/>
    <property type="match status" value="1"/>
</dbReference>
<keyword evidence="4" id="KW-0597">Phosphoprotein</keyword>
<dbReference type="InterPro" id="IPR050428">
    <property type="entry name" value="TCS_sensor_his_kinase"/>
</dbReference>
<dbReference type="RefSeq" id="WP_345387225.1">
    <property type="nucleotide sequence ID" value="NZ_BAABHG010000002.1"/>
</dbReference>
<feature type="domain" description="HAMP" evidence="13">
    <location>
        <begin position="184"/>
        <end position="238"/>
    </location>
</feature>
<evidence type="ECO:0000256" key="11">
    <source>
        <dbReference type="SAM" id="Phobius"/>
    </source>
</evidence>
<comment type="caution">
    <text evidence="14">The sequence shown here is derived from an EMBL/GenBank/DDBJ whole genome shotgun (WGS) entry which is preliminary data.</text>
</comment>
<keyword evidence="8 11" id="KW-1133">Transmembrane helix</keyword>
<dbReference type="InterPro" id="IPR003594">
    <property type="entry name" value="HATPase_dom"/>
</dbReference>
<dbReference type="Proteomes" id="UP001597419">
    <property type="component" value="Unassembled WGS sequence"/>
</dbReference>
<proteinExistence type="predicted"/>
<dbReference type="InterPro" id="IPR036097">
    <property type="entry name" value="HisK_dim/P_sf"/>
</dbReference>
<dbReference type="Pfam" id="PF00672">
    <property type="entry name" value="HAMP"/>
    <property type="match status" value="1"/>
</dbReference>
<evidence type="ECO:0000259" key="12">
    <source>
        <dbReference type="PROSITE" id="PS50109"/>
    </source>
</evidence>
<organism evidence="14 15">
    <name type="scientific">Amycolatopsis samaneae</name>
    <dbReference type="NCBI Taxonomy" id="664691"/>
    <lineage>
        <taxon>Bacteria</taxon>
        <taxon>Bacillati</taxon>
        <taxon>Actinomycetota</taxon>
        <taxon>Actinomycetes</taxon>
        <taxon>Pseudonocardiales</taxon>
        <taxon>Pseudonocardiaceae</taxon>
        <taxon>Amycolatopsis</taxon>
    </lineage>
</organism>
<dbReference type="InterPro" id="IPR003661">
    <property type="entry name" value="HisK_dim/P_dom"/>
</dbReference>
<dbReference type="PRINTS" id="PR00344">
    <property type="entry name" value="BCTRLSENSOR"/>
</dbReference>
<dbReference type="PROSITE" id="PS50885">
    <property type="entry name" value="HAMP"/>
    <property type="match status" value="1"/>
</dbReference>
<dbReference type="Gene3D" id="6.10.340.10">
    <property type="match status" value="1"/>
</dbReference>
<evidence type="ECO:0000256" key="6">
    <source>
        <dbReference type="ARBA" id="ARBA00022692"/>
    </source>
</evidence>
<dbReference type="SUPFAM" id="SSF55874">
    <property type="entry name" value="ATPase domain of HSP90 chaperone/DNA topoisomerase II/histidine kinase"/>
    <property type="match status" value="1"/>
</dbReference>
<keyword evidence="5" id="KW-0808">Transferase</keyword>
<evidence type="ECO:0000256" key="3">
    <source>
        <dbReference type="ARBA" id="ARBA00012438"/>
    </source>
</evidence>
<name>A0ABW5GBG9_9PSEU</name>
<dbReference type="SMART" id="SM00388">
    <property type="entry name" value="HisKA"/>
    <property type="match status" value="1"/>
</dbReference>